<evidence type="ECO:0000313" key="10">
    <source>
        <dbReference type="EMBL" id="VDD84174.1"/>
    </source>
</evidence>
<dbReference type="GO" id="GO:0000786">
    <property type="term" value="C:nucleosome"/>
    <property type="evidence" value="ECO:0007669"/>
    <property type="project" value="UniProtKB-KW"/>
</dbReference>
<keyword evidence="6" id="KW-0238">DNA-binding</keyword>
<dbReference type="InterPro" id="IPR009072">
    <property type="entry name" value="Histone-fold"/>
</dbReference>
<dbReference type="SUPFAM" id="SSF47113">
    <property type="entry name" value="Histone-fold"/>
    <property type="match status" value="1"/>
</dbReference>
<dbReference type="AlphaFoldDB" id="A0A0R3UQM1"/>
<dbReference type="GO" id="GO:0005634">
    <property type="term" value="C:nucleus"/>
    <property type="evidence" value="ECO:0007669"/>
    <property type="project" value="UniProtKB-SubCell"/>
</dbReference>
<feature type="region of interest" description="Disordered" evidence="9">
    <location>
        <begin position="1"/>
        <end position="21"/>
    </location>
</feature>
<sequence length="132" mass="14211">MSGRGRGGRGVGKGGPKRHRKVLHDDIHGITKASIRRLARRGGVKSIASLVYEEIRGVLMVFFGERDPRCGRVHRTRETQYRDCWPPLVIVAGAALAVVVETRREWSLTYSLVSAAATTTAAAGAAASLCGN</sequence>
<evidence type="ECO:0000256" key="9">
    <source>
        <dbReference type="SAM" id="MobiDB-lite"/>
    </source>
</evidence>
<evidence type="ECO:0000256" key="6">
    <source>
        <dbReference type="ARBA" id="ARBA00023125"/>
    </source>
</evidence>
<keyword evidence="11" id="KW-1185">Reference proteome</keyword>
<dbReference type="InterPro" id="IPR001951">
    <property type="entry name" value="Histone_H4"/>
</dbReference>
<dbReference type="GO" id="GO:0046982">
    <property type="term" value="F:protein heterodimerization activity"/>
    <property type="evidence" value="ECO:0007669"/>
    <property type="project" value="InterPro"/>
</dbReference>
<gene>
    <name evidence="10" type="ORF">MCOS_LOCUS10177</name>
</gene>
<dbReference type="GO" id="GO:0030527">
    <property type="term" value="F:structural constituent of chromatin"/>
    <property type="evidence" value="ECO:0007669"/>
    <property type="project" value="InterPro"/>
</dbReference>
<feature type="compositionally biased region" description="Gly residues" evidence="9">
    <location>
        <begin position="1"/>
        <end position="14"/>
    </location>
</feature>
<proteinExistence type="inferred from homology"/>
<dbReference type="PRINTS" id="PR00623">
    <property type="entry name" value="HISTONEH4"/>
</dbReference>
<protein>
    <recommendedName>
        <fullName evidence="12">Histone H4</fullName>
    </recommendedName>
</protein>
<comment type="similarity">
    <text evidence="4">Belongs to the histone H4 family.</text>
</comment>
<evidence type="ECO:0000256" key="3">
    <source>
        <dbReference type="ARBA" id="ARBA00004286"/>
    </source>
</evidence>
<evidence type="ECO:0000256" key="8">
    <source>
        <dbReference type="ARBA" id="ARBA00023269"/>
    </source>
</evidence>
<accession>A0A0R3UQM1</accession>
<evidence type="ECO:0000256" key="5">
    <source>
        <dbReference type="ARBA" id="ARBA00022454"/>
    </source>
</evidence>
<dbReference type="GO" id="GO:0003677">
    <property type="term" value="F:DNA binding"/>
    <property type="evidence" value="ECO:0007669"/>
    <property type="project" value="UniProtKB-KW"/>
</dbReference>
<evidence type="ECO:0000256" key="4">
    <source>
        <dbReference type="ARBA" id="ARBA00006564"/>
    </source>
</evidence>
<keyword evidence="5" id="KW-0158">Chromosome</keyword>
<evidence type="ECO:0000256" key="1">
    <source>
        <dbReference type="ARBA" id="ARBA00002001"/>
    </source>
</evidence>
<keyword evidence="7" id="KW-0539">Nucleus</keyword>
<evidence type="ECO:0000313" key="11">
    <source>
        <dbReference type="Proteomes" id="UP000267029"/>
    </source>
</evidence>
<evidence type="ECO:0000256" key="7">
    <source>
        <dbReference type="ARBA" id="ARBA00023242"/>
    </source>
</evidence>
<dbReference type="STRING" id="53468.A0A0R3UQM1"/>
<organism evidence="10 11">
    <name type="scientific">Mesocestoides corti</name>
    <name type="common">Flatworm</name>
    <dbReference type="NCBI Taxonomy" id="53468"/>
    <lineage>
        <taxon>Eukaryota</taxon>
        <taxon>Metazoa</taxon>
        <taxon>Spiralia</taxon>
        <taxon>Lophotrochozoa</taxon>
        <taxon>Platyhelminthes</taxon>
        <taxon>Cestoda</taxon>
        <taxon>Eucestoda</taxon>
        <taxon>Cyclophyllidea</taxon>
        <taxon>Mesocestoididae</taxon>
        <taxon>Mesocestoides</taxon>
    </lineage>
</organism>
<dbReference type="Proteomes" id="UP000267029">
    <property type="component" value="Unassembled WGS sequence"/>
</dbReference>
<dbReference type="Gene3D" id="1.10.20.10">
    <property type="entry name" value="Histone, subunit A"/>
    <property type="match status" value="1"/>
</dbReference>
<evidence type="ECO:0008006" key="12">
    <source>
        <dbReference type="Google" id="ProtNLM"/>
    </source>
</evidence>
<evidence type="ECO:0000256" key="2">
    <source>
        <dbReference type="ARBA" id="ARBA00004123"/>
    </source>
</evidence>
<keyword evidence="8" id="KW-0544">Nucleosome core</keyword>
<comment type="function">
    <text evidence="1">Core component of nucleosome. Nucleosomes wrap and compact DNA into chromatin, limiting DNA accessibility to the cellular machineries which require DNA as a template. Histones thereby play a central role in transcription regulation, DNA repair, DNA replication and chromosomal stability. DNA accessibility is regulated via a complex set of post-translational modifications of histones, also called histone code, and nucleosome remodeling.</text>
</comment>
<reference evidence="10 11" key="1">
    <citation type="submission" date="2018-10" db="EMBL/GenBank/DDBJ databases">
        <authorList>
            <consortium name="Pathogen Informatics"/>
        </authorList>
    </citation>
    <scope>NUCLEOTIDE SEQUENCE [LARGE SCALE GENOMIC DNA]</scope>
</reference>
<dbReference type="PANTHER" id="PTHR10484">
    <property type="entry name" value="HISTONE H4"/>
    <property type="match status" value="1"/>
</dbReference>
<comment type="subcellular location">
    <subcellularLocation>
        <location evidence="3">Chromosome</location>
    </subcellularLocation>
    <subcellularLocation>
        <location evidence="2">Nucleus</location>
    </subcellularLocation>
</comment>
<name>A0A0R3UQM1_MESCO</name>
<dbReference type="EMBL" id="UXSR01006043">
    <property type="protein sequence ID" value="VDD84174.1"/>
    <property type="molecule type" value="Genomic_DNA"/>
</dbReference>